<keyword evidence="2" id="KW-1185">Reference proteome</keyword>
<sequence length="185" mass="20842">MTLYRWANYRNPTILKNNAKRSESDVCKATVRAQIENRHRQGIALKSDYLMLARRICLAGVRRCELLLEEVSDGQWSRVVQMSTLVNEISLTLPLPPALSPAEIVLPVKIWHHTFTAHMTNQIKRRNVSSLTYENFPGGHPSQKVPLEDLMFTASVTTQSPSLALGELLATPINNQEDATAEYNT</sequence>
<protein>
    <submittedName>
        <fullName evidence="1">Flagellar outer dynein arm heavy chain gamma</fullName>
    </submittedName>
</protein>
<dbReference type="OrthoDB" id="408743at2759"/>
<name>A0A2Z7AJJ9_9LAMI</name>
<accession>A0A2Z7AJJ9</accession>
<keyword evidence="1" id="KW-0282">Flagellum</keyword>
<evidence type="ECO:0000313" key="1">
    <source>
        <dbReference type="EMBL" id="KZV19269.1"/>
    </source>
</evidence>
<evidence type="ECO:0000313" key="2">
    <source>
        <dbReference type="Proteomes" id="UP000250235"/>
    </source>
</evidence>
<reference evidence="1 2" key="1">
    <citation type="journal article" date="2015" name="Proc. Natl. Acad. Sci. U.S.A.">
        <title>The resurrection genome of Boea hygrometrica: A blueprint for survival of dehydration.</title>
        <authorList>
            <person name="Xiao L."/>
            <person name="Yang G."/>
            <person name="Zhang L."/>
            <person name="Yang X."/>
            <person name="Zhao S."/>
            <person name="Ji Z."/>
            <person name="Zhou Q."/>
            <person name="Hu M."/>
            <person name="Wang Y."/>
            <person name="Chen M."/>
            <person name="Xu Y."/>
            <person name="Jin H."/>
            <person name="Xiao X."/>
            <person name="Hu G."/>
            <person name="Bao F."/>
            <person name="Hu Y."/>
            <person name="Wan P."/>
            <person name="Li L."/>
            <person name="Deng X."/>
            <person name="Kuang T."/>
            <person name="Xiang C."/>
            <person name="Zhu J.K."/>
            <person name="Oliver M.J."/>
            <person name="He Y."/>
        </authorList>
    </citation>
    <scope>NUCLEOTIDE SEQUENCE [LARGE SCALE GENOMIC DNA]</scope>
    <source>
        <strain evidence="2">cv. XS01</strain>
    </source>
</reference>
<dbReference type="AlphaFoldDB" id="A0A2Z7AJJ9"/>
<keyword evidence="1" id="KW-0966">Cell projection</keyword>
<gene>
    <name evidence="1" type="ORF">F511_36431</name>
</gene>
<organism evidence="1 2">
    <name type="scientific">Dorcoceras hygrometricum</name>
    <dbReference type="NCBI Taxonomy" id="472368"/>
    <lineage>
        <taxon>Eukaryota</taxon>
        <taxon>Viridiplantae</taxon>
        <taxon>Streptophyta</taxon>
        <taxon>Embryophyta</taxon>
        <taxon>Tracheophyta</taxon>
        <taxon>Spermatophyta</taxon>
        <taxon>Magnoliopsida</taxon>
        <taxon>eudicotyledons</taxon>
        <taxon>Gunneridae</taxon>
        <taxon>Pentapetalae</taxon>
        <taxon>asterids</taxon>
        <taxon>lamiids</taxon>
        <taxon>Lamiales</taxon>
        <taxon>Gesneriaceae</taxon>
        <taxon>Didymocarpoideae</taxon>
        <taxon>Trichosporeae</taxon>
        <taxon>Loxocarpinae</taxon>
        <taxon>Dorcoceras</taxon>
    </lineage>
</organism>
<dbReference type="Proteomes" id="UP000250235">
    <property type="component" value="Unassembled WGS sequence"/>
</dbReference>
<proteinExistence type="predicted"/>
<keyword evidence="1" id="KW-0969">Cilium</keyword>
<dbReference type="EMBL" id="KV016734">
    <property type="protein sequence ID" value="KZV19269.1"/>
    <property type="molecule type" value="Genomic_DNA"/>
</dbReference>